<dbReference type="EC" id="2.4.2.9" evidence="4"/>
<evidence type="ECO:0000256" key="3">
    <source>
        <dbReference type="ARBA" id="ARBA00009516"/>
    </source>
</evidence>
<dbReference type="CDD" id="cd06223">
    <property type="entry name" value="PRTases_typeI"/>
    <property type="match status" value="1"/>
</dbReference>
<keyword evidence="6" id="KW-0328">Glycosyltransferase</keyword>
<comment type="similarity">
    <text evidence="3">Belongs to the UPRTase family.</text>
</comment>
<evidence type="ECO:0000256" key="6">
    <source>
        <dbReference type="ARBA" id="ARBA00022676"/>
    </source>
</evidence>
<evidence type="ECO:0000256" key="5">
    <source>
        <dbReference type="ARBA" id="ARBA00022533"/>
    </source>
</evidence>
<dbReference type="Gene3D" id="3.40.50.2020">
    <property type="match status" value="1"/>
</dbReference>
<evidence type="ECO:0000259" key="10">
    <source>
        <dbReference type="Pfam" id="PF14681"/>
    </source>
</evidence>
<comment type="cofactor">
    <cofactor evidence="1">
        <name>Mg(2+)</name>
        <dbReference type="ChEBI" id="CHEBI:18420"/>
    </cofactor>
</comment>
<keyword evidence="5" id="KW-0021">Allosteric enzyme</keyword>
<evidence type="ECO:0000256" key="8">
    <source>
        <dbReference type="ARBA" id="ARBA00022741"/>
    </source>
</evidence>
<evidence type="ECO:0000256" key="2">
    <source>
        <dbReference type="ARBA" id="ARBA00005180"/>
    </source>
</evidence>
<dbReference type="PANTHER" id="PTHR32315:SF4">
    <property type="entry name" value="URACIL PHOSPHORIBOSYLTRANSFERASE, CHLOROPLASTIC"/>
    <property type="match status" value="1"/>
</dbReference>
<evidence type="ECO:0000256" key="4">
    <source>
        <dbReference type="ARBA" id="ARBA00011894"/>
    </source>
</evidence>
<dbReference type="GO" id="GO:0004845">
    <property type="term" value="F:uracil phosphoribosyltransferase activity"/>
    <property type="evidence" value="ECO:0007669"/>
    <property type="project" value="UniProtKB-EC"/>
</dbReference>
<dbReference type="SUPFAM" id="SSF53271">
    <property type="entry name" value="PRTase-like"/>
    <property type="match status" value="1"/>
</dbReference>
<dbReference type="NCBIfam" id="NF001097">
    <property type="entry name" value="PRK00129.1"/>
    <property type="match status" value="1"/>
</dbReference>
<evidence type="ECO:0000256" key="1">
    <source>
        <dbReference type="ARBA" id="ARBA00001946"/>
    </source>
</evidence>
<dbReference type="InterPro" id="IPR000836">
    <property type="entry name" value="PRTase_dom"/>
</dbReference>
<accession>A0A1D1ZZR6</accession>
<keyword evidence="7" id="KW-0808">Transferase</keyword>
<comment type="pathway">
    <text evidence="2">Pyrimidine metabolism; UMP biosynthesis via salvage pathway; UMP from uracil: step 1/1.</text>
</comment>
<name>A0A1D1ZZR6_AUXPR</name>
<dbReference type="PANTHER" id="PTHR32315">
    <property type="entry name" value="ADENINE PHOSPHORIBOSYLTRANSFERASE"/>
    <property type="match status" value="1"/>
</dbReference>
<feature type="non-terminal residue" evidence="11">
    <location>
        <position position="1"/>
    </location>
</feature>
<dbReference type="InterPro" id="IPR050054">
    <property type="entry name" value="UPRTase/APRTase"/>
</dbReference>
<feature type="domain" description="Phosphoribosyltransferase" evidence="10">
    <location>
        <begin position="71"/>
        <end position="278"/>
    </location>
</feature>
<dbReference type="AlphaFoldDB" id="A0A1D1ZZR6"/>
<sequence>ARMYDCNTASAPTPLLGHASGVVSAKSGMNASLLFRASALRRGAPGRIAHRHARTVCQSSNLKTQQTLVFVPPHPLVSHWVAVARNAASPPPMFRAALAELGRLLIYEATRDWLPTLEGSVATPCGTAEVTFIDPGQPVKVVPILRAGLTLLESAATLLPSSQTFHVGYRRDEETLVATPYLNKLPASFTPEDRILVTDPMLATGGTMRQVIQDLVDRGAAPGMIRIVSAVCAPPALKLLADKFVGLKIYTGIIDAEVNEQGFIIPGLGDAGDRAFGT</sequence>
<proteinExistence type="inferred from homology"/>
<keyword evidence="8" id="KW-0547">Nucleotide-binding</keyword>
<protein>
    <recommendedName>
        <fullName evidence="4">uracil phosphoribosyltransferase</fullName>
        <ecNumber evidence="4">2.4.2.9</ecNumber>
    </recommendedName>
</protein>
<dbReference type="EMBL" id="GDKF01006387">
    <property type="protein sequence ID" value="JAT72235.1"/>
    <property type="molecule type" value="Transcribed_RNA"/>
</dbReference>
<dbReference type="InterPro" id="IPR029057">
    <property type="entry name" value="PRTase-like"/>
</dbReference>
<evidence type="ECO:0000313" key="11">
    <source>
        <dbReference type="EMBL" id="JAT72235.1"/>
    </source>
</evidence>
<dbReference type="Pfam" id="PF14681">
    <property type="entry name" value="UPRTase"/>
    <property type="match status" value="1"/>
</dbReference>
<reference evidence="11" key="1">
    <citation type="submission" date="2015-08" db="EMBL/GenBank/DDBJ databases">
        <authorList>
            <person name="Babu N.S."/>
            <person name="Beckwith C.J."/>
            <person name="Beseler K.G."/>
            <person name="Brison A."/>
            <person name="Carone J.V."/>
            <person name="Caskin T.P."/>
            <person name="Diamond M."/>
            <person name="Durham M.E."/>
            <person name="Foxe J.M."/>
            <person name="Go M."/>
            <person name="Henderson B.A."/>
            <person name="Jones I.B."/>
            <person name="McGettigan J.A."/>
            <person name="Micheletti S.J."/>
            <person name="Nasrallah M.E."/>
            <person name="Ortiz D."/>
            <person name="Piller C.R."/>
            <person name="Privatt S.R."/>
            <person name="Schneider S.L."/>
            <person name="Sharp S."/>
            <person name="Smith T.C."/>
            <person name="Stanton J.D."/>
            <person name="Ullery H.E."/>
            <person name="Wilson R.J."/>
            <person name="Serrano M.G."/>
            <person name="Buck G."/>
            <person name="Lee V."/>
            <person name="Wang Y."/>
            <person name="Carvalho R."/>
            <person name="Voegtly L."/>
            <person name="Shi R."/>
            <person name="Duckworth R."/>
            <person name="Johnson A."/>
            <person name="Loviza R."/>
            <person name="Walstead R."/>
            <person name="Shah Z."/>
            <person name="Kiflezghi M."/>
            <person name="Wade K."/>
            <person name="Ball S.L."/>
            <person name="Bradley K.W."/>
            <person name="Asai D.J."/>
            <person name="Bowman C.A."/>
            <person name="Russell D.A."/>
            <person name="Pope W.H."/>
            <person name="Jacobs-Sera D."/>
            <person name="Hendrix R.W."/>
            <person name="Hatfull G.F."/>
        </authorList>
    </citation>
    <scope>NUCLEOTIDE SEQUENCE</scope>
</reference>
<gene>
    <name evidence="11" type="ORF">g.13853</name>
</gene>
<organism evidence="11">
    <name type="scientific">Auxenochlorella protothecoides</name>
    <name type="common">Green microalga</name>
    <name type="synonym">Chlorella protothecoides</name>
    <dbReference type="NCBI Taxonomy" id="3075"/>
    <lineage>
        <taxon>Eukaryota</taxon>
        <taxon>Viridiplantae</taxon>
        <taxon>Chlorophyta</taxon>
        <taxon>core chlorophytes</taxon>
        <taxon>Trebouxiophyceae</taxon>
        <taxon>Chlorellales</taxon>
        <taxon>Chlorellaceae</taxon>
        <taxon>Auxenochlorella</taxon>
    </lineage>
</organism>
<keyword evidence="9" id="KW-0342">GTP-binding</keyword>
<evidence type="ECO:0000256" key="7">
    <source>
        <dbReference type="ARBA" id="ARBA00022679"/>
    </source>
</evidence>
<dbReference type="GO" id="GO:0005525">
    <property type="term" value="F:GTP binding"/>
    <property type="evidence" value="ECO:0007669"/>
    <property type="project" value="UniProtKB-KW"/>
</dbReference>
<evidence type="ECO:0000256" key="9">
    <source>
        <dbReference type="ARBA" id="ARBA00023134"/>
    </source>
</evidence>